<feature type="transmembrane region" description="Helical" evidence="1">
    <location>
        <begin position="78"/>
        <end position="99"/>
    </location>
</feature>
<keyword evidence="1" id="KW-0812">Transmembrane</keyword>
<dbReference type="Proteomes" id="UP001293254">
    <property type="component" value="Unassembled WGS sequence"/>
</dbReference>
<reference evidence="2" key="1">
    <citation type="submission" date="2020-06" db="EMBL/GenBank/DDBJ databases">
        <authorList>
            <person name="Li T."/>
            <person name="Hu X."/>
            <person name="Zhang T."/>
            <person name="Song X."/>
            <person name="Zhang H."/>
            <person name="Dai N."/>
            <person name="Sheng W."/>
            <person name="Hou X."/>
            <person name="Wei L."/>
        </authorList>
    </citation>
    <scope>NUCLEOTIDE SEQUENCE</scope>
    <source>
        <strain evidence="2">3651</strain>
        <tissue evidence="2">Leaf</tissue>
    </source>
</reference>
<dbReference type="AlphaFoldDB" id="A0AAE1XHJ2"/>
<evidence type="ECO:0000256" key="1">
    <source>
        <dbReference type="SAM" id="Phobius"/>
    </source>
</evidence>
<name>A0AAE1XHJ2_9LAMI</name>
<comment type="caution">
    <text evidence="2">The sequence shown here is derived from an EMBL/GenBank/DDBJ whole genome shotgun (WGS) entry which is preliminary data.</text>
</comment>
<gene>
    <name evidence="2" type="ORF">Salat_2978600</name>
</gene>
<dbReference type="EMBL" id="JACGWO010000049">
    <property type="protein sequence ID" value="KAK4411997.1"/>
    <property type="molecule type" value="Genomic_DNA"/>
</dbReference>
<accession>A0AAE1XHJ2</accession>
<proteinExistence type="predicted"/>
<evidence type="ECO:0000313" key="3">
    <source>
        <dbReference type="Proteomes" id="UP001293254"/>
    </source>
</evidence>
<feature type="transmembrane region" description="Helical" evidence="1">
    <location>
        <begin position="21"/>
        <end position="39"/>
    </location>
</feature>
<protein>
    <submittedName>
        <fullName evidence="2">Uncharacterized protein</fullName>
    </submittedName>
</protein>
<keyword evidence="3" id="KW-1185">Reference proteome</keyword>
<evidence type="ECO:0000313" key="2">
    <source>
        <dbReference type="EMBL" id="KAK4411997.1"/>
    </source>
</evidence>
<organism evidence="2 3">
    <name type="scientific">Sesamum alatum</name>
    <dbReference type="NCBI Taxonomy" id="300844"/>
    <lineage>
        <taxon>Eukaryota</taxon>
        <taxon>Viridiplantae</taxon>
        <taxon>Streptophyta</taxon>
        <taxon>Embryophyta</taxon>
        <taxon>Tracheophyta</taxon>
        <taxon>Spermatophyta</taxon>
        <taxon>Magnoliopsida</taxon>
        <taxon>eudicotyledons</taxon>
        <taxon>Gunneridae</taxon>
        <taxon>Pentapetalae</taxon>
        <taxon>asterids</taxon>
        <taxon>lamiids</taxon>
        <taxon>Lamiales</taxon>
        <taxon>Pedaliaceae</taxon>
        <taxon>Sesamum</taxon>
    </lineage>
</organism>
<sequence>MPYHLRQVNRNQGKQSEQLHVLLFFGGSLPSIHATLRALDISEDSEAPSPCTSPLMITRKRQADCRCPSRPFDPQYHLLLRTLTAFNLLLGFALFFWLYRYHPNKRRPEDKSLVS</sequence>
<keyword evidence="1" id="KW-0472">Membrane</keyword>
<keyword evidence="1" id="KW-1133">Transmembrane helix</keyword>
<reference evidence="2" key="2">
    <citation type="journal article" date="2024" name="Plant">
        <title>Genomic evolution and insights into agronomic trait innovations of Sesamum species.</title>
        <authorList>
            <person name="Miao H."/>
            <person name="Wang L."/>
            <person name="Qu L."/>
            <person name="Liu H."/>
            <person name="Sun Y."/>
            <person name="Le M."/>
            <person name="Wang Q."/>
            <person name="Wei S."/>
            <person name="Zheng Y."/>
            <person name="Lin W."/>
            <person name="Duan Y."/>
            <person name="Cao H."/>
            <person name="Xiong S."/>
            <person name="Wang X."/>
            <person name="Wei L."/>
            <person name="Li C."/>
            <person name="Ma Q."/>
            <person name="Ju M."/>
            <person name="Zhao R."/>
            <person name="Li G."/>
            <person name="Mu C."/>
            <person name="Tian Q."/>
            <person name="Mei H."/>
            <person name="Zhang T."/>
            <person name="Gao T."/>
            <person name="Zhang H."/>
        </authorList>
    </citation>
    <scope>NUCLEOTIDE SEQUENCE</scope>
    <source>
        <strain evidence="2">3651</strain>
    </source>
</reference>